<dbReference type="Proteomes" id="UP000183810">
    <property type="component" value="Chromosome"/>
</dbReference>
<evidence type="ECO:0000313" key="3">
    <source>
        <dbReference type="Proteomes" id="UP000183810"/>
    </source>
</evidence>
<dbReference type="PROSITE" id="PS51318">
    <property type="entry name" value="TAT"/>
    <property type="match status" value="1"/>
</dbReference>
<feature type="signal peptide" evidence="1">
    <location>
        <begin position="1"/>
        <end position="35"/>
    </location>
</feature>
<dbReference type="RefSeq" id="WP_071926966.1">
    <property type="nucleotide sequence ID" value="NZ_CP018082.1"/>
</dbReference>
<dbReference type="EMBL" id="CP018082">
    <property type="protein sequence ID" value="APE33783.1"/>
    <property type="molecule type" value="Genomic_DNA"/>
</dbReference>
<dbReference type="InterPro" id="IPR006311">
    <property type="entry name" value="TAT_signal"/>
</dbReference>
<proteinExistence type="predicted"/>
<evidence type="ECO:0008006" key="4">
    <source>
        <dbReference type="Google" id="ProtNLM"/>
    </source>
</evidence>
<name>A0A1J0VP67_9NOCA</name>
<evidence type="ECO:0000313" key="2">
    <source>
        <dbReference type="EMBL" id="APE33783.1"/>
    </source>
</evidence>
<sequence length="250" mass="26215">MALHRRTLRSRGLAVLATATVAAALPAALAGSAQARMIGGFDVGGAIEVEYDQAGGPALGEPTSPEADAAAGGKYQTFANNAAIYWHPDTNANTVAGQIRDKFAGLGNESGKLGYPTTREQSTPAGTGRFNHFQHGSIYWSVGTGAHQISGPIRDKWGELGWESSPLGFPLTDVSAAGKGDGQYSMFPTGAIYWSPKTGAHAVWGSIQADWIRAGGETGRYGYPTSDEYDYQGGKAQDFQGGKITWKPAS</sequence>
<protein>
    <recommendedName>
        <fullName evidence="4">Lysozyme</fullName>
    </recommendedName>
</protein>
<gene>
    <name evidence="2" type="ORF">BOX37_07150</name>
</gene>
<evidence type="ECO:0000256" key="1">
    <source>
        <dbReference type="SAM" id="SignalP"/>
    </source>
</evidence>
<accession>A0A1J0VP67</accession>
<organism evidence="2 3">
    <name type="scientific">Nocardia mangyaensis</name>
    <dbReference type="NCBI Taxonomy" id="2213200"/>
    <lineage>
        <taxon>Bacteria</taxon>
        <taxon>Bacillati</taxon>
        <taxon>Actinomycetota</taxon>
        <taxon>Actinomycetes</taxon>
        <taxon>Mycobacteriales</taxon>
        <taxon>Nocardiaceae</taxon>
        <taxon>Nocardia</taxon>
    </lineage>
</organism>
<dbReference type="KEGG" id="nsl:BOX37_07150"/>
<keyword evidence="1" id="KW-0732">Signal</keyword>
<dbReference type="AlphaFoldDB" id="A0A1J0VP67"/>
<feature type="chain" id="PRO_5039584367" description="Lysozyme" evidence="1">
    <location>
        <begin position="36"/>
        <end position="250"/>
    </location>
</feature>
<reference evidence="2" key="1">
    <citation type="submission" date="2016-11" db="EMBL/GenBank/DDBJ databases">
        <authorList>
            <person name="Jaros S."/>
            <person name="Januszkiewicz K."/>
            <person name="Wedrychowicz H."/>
        </authorList>
    </citation>
    <scope>NUCLEOTIDE SEQUENCE [LARGE SCALE GENOMIC DNA]</scope>
    <source>
        <strain evidence="2">Y48</strain>
    </source>
</reference>
<dbReference type="Pfam" id="PF08310">
    <property type="entry name" value="LGFP"/>
    <property type="match status" value="4"/>
</dbReference>
<keyword evidence="3" id="KW-1185">Reference proteome</keyword>
<dbReference type="InterPro" id="IPR013207">
    <property type="entry name" value="LGFP"/>
</dbReference>